<proteinExistence type="predicted"/>
<reference evidence="1 2" key="1">
    <citation type="submission" date="2007-06" db="EMBL/GenBank/DDBJ databases">
        <authorList>
            <person name="Shimkets L."/>
            <person name="Ferriera S."/>
            <person name="Johnson J."/>
            <person name="Kravitz S."/>
            <person name="Beeson K."/>
            <person name="Sutton G."/>
            <person name="Rogers Y.-H."/>
            <person name="Friedman R."/>
            <person name="Frazier M."/>
            <person name="Venter J.C."/>
        </authorList>
    </citation>
    <scope>NUCLEOTIDE SEQUENCE [LARGE SCALE GENOMIC DNA]</scope>
    <source>
        <strain evidence="1 2">SIR-1</strain>
    </source>
</reference>
<dbReference type="EMBL" id="ABCS01000067">
    <property type="protein sequence ID" value="EDM76328.1"/>
    <property type="molecule type" value="Genomic_DNA"/>
</dbReference>
<protein>
    <submittedName>
        <fullName evidence="1">Uncharacterized protein</fullName>
    </submittedName>
</protein>
<evidence type="ECO:0000313" key="2">
    <source>
        <dbReference type="Proteomes" id="UP000005801"/>
    </source>
</evidence>
<dbReference type="STRING" id="391625.PPSIR1_18517"/>
<gene>
    <name evidence="1" type="ORF">PPSIR1_18517</name>
</gene>
<organism evidence="1 2">
    <name type="scientific">Plesiocystis pacifica SIR-1</name>
    <dbReference type="NCBI Taxonomy" id="391625"/>
    <lineage>
        <taxon>Bacteria</taxon>
        <taxon>Pseudomonadati</taxon>
        <taxon>Myxococcota</taxon>
        <taxon>Polyangia</taxon>
        <taxon>Nannocystales</taxon>
        <taxon>Nannocystaceae</taxon>
        <taxon>Plesiocystis</taxon>
    </lineage>
</organism>
<dbReference type="RefSeq" id="WP_006974503.1">
    <property type="nucleotide sequence ID" value="NZ_ABCS01000067.1"/>
</dbReference>
<dbReference type="AlphaFoldDB" id="A6GCR2"/>
<sequence>MGSGDGASDEYVGLEVLSNQAQSLVAQRHVGLCQLAQAVVLTPHDLRGALDLAKLAETRLRRLGAMLEADRAGELVAELTIRDRARTL</sequence>
<keyword evidence="2" id="KW-1185">Reference proteome</keyword>
<name>A6GCR2_9BACT</name>
<comment type="caution">
    <text evidence="1">The sequence shown here is derived from an EMBL/GenBank/DDBJ whole genome shotgun (WGS) entry which is preliminary data.</text>
</comment>
<dbReference type="Proteomes" id="UP000005801">
    <property type="component" value="Unassembled WGS sequence"/>
</dbReference>
<evidence type="ECO:0000313" key="1">
    <source>
        <dbReference type="EMBL" id="EDM76328.1"/>
    </source>
</evidence>
<accession>A6GCR2</accession>